<dbReference type="GO" id="GO:0051301">
    <property type="term" value="P:cell division"/>
    <property type="evidence" value="ECO:0007669"/>
    <property type="project" value="UniProtKB-KW"/>
</dbReference>
<evidence type="ECO:0000313" key="12">
    <source>
        <dbReference type="EMBL" id="AUR52154.1"/>
    </source>
</evidence>
<feature type="domain" description="MotA/TolQ/ExbB proton channel" evidence="11">
    <location>
        <begin position="80"/>
        <end position="205"/>
    </location>
</feature>
<protein>
    <submittedName>
        <fullName evidence="12">Protein TolQ</fullName>
    </submittedName>
</protein>
<evidence type="ECO:0000256" key="4">
    <source>
        <dbReference type="ARBA" id="ARBA00022618"/>
    </source>
</evidence>
<keyword evidence="2" id="KW-1003">Cell membrane</keyword>
<dbReference type="PANTHER" id="PTHR30625:SF3">
    <property type="entry name" value="TOL-PAL SYSTEM PROTEIN TOLQ"/>
    <property type="match status" value="1"/>
</dbReference>
<dbReference type="EMBL" id="CP024847">
    <property type="protein sequence ID" value="AUR52154.1"/>
    <property type="molecule type" value="Genomic_DNA"/>
</dbReference>
<evidence type="ECO:0000259" key="11">
    <source>
        <dbReference type="Pfam" id="PF01618"/>
    </source>
</evidence>
<feature type="transmembrane region" description="Helical" evidence="10">
    <location>
        <begin position="15"/>
        <end position="37"/>
    </location>
</feature>
<keyword evidence="3" id="KW-0997">Cell inner membrane</keyword>
<reference evidence="13" key="1">
    <citation type="submission" date="2017-11" db="EMBL/GenBank/DDBJ databases">
        <authorList>
            <person name="Chan K.G."/>
            <person name="Lee L.S."/>
        </authorList>
    </citation>
    <scope>NUCLEOTIDE SEQUENCE [LARGE SCALE GENOMIC DNA]</scope>
    <source>
        <strain evidence="13">DSM 100970</strain>
    </source>
</reference>
<name>A0A2I7N6R4_9NEIS</name>
<dbReference type="GO" id="GO:0043213">
    <property type="term" value="P:bacteriocin transport"/>
    <property type="evidence" value="ECO:0007669"/>
    <property type="project" value="InterPro"/>
</dbReference>
<keyword evidence="13" id="KW-1185">Reference proteome</keyword>
<dbReference type="InterPro" id="IPR050790">
    <property type="entry name" value="ExbB/TolQ_transport"/>
</dbReference>
<evidence type="ECO:0000256" key="9">
    <source>
        <dbReference type="RuleBase" id="RU004057"/>
    </source>
</evidence>
<dbReference type="RefSeq" id="WP_102951450.1">
    <property type="nucleotide sequence ID" value="NZ_CP024847.1"/>
</dbReference>
<gene>
    <name evidence="12" type="primary">tolQ</name>
    <name evidence="12" type="ORF">CUN60_07515</name>
</gene>
<dbReference type="NCBIfam" id="TIGR02796">
    <property type="entry name" value="tolQ"/>
    <property type="match status" value="1"/>
</dbReference>
<organism evidence="12 13">
    <name type="scientific">Aquella oligotrophica</name>
    <dbReference type="NCBI Taxonomy" id="2067065"/>
    <lineage>
        <taxon>Bacteria</taxon>
        <taxon>Pseudomonadati</taxon>
        <taxon>Pseudomonadota</taxon>
        <taxon>Betaproteobacteria</taxon>
        <taxon>Neisseriales</taxon>
        <taxon>Neisseriaceae</taxon>
        <taxon>Aquella</taxon>
    </lineage>
</organism>
<keyword evidence="4" id="KW-0132">Cell division</keyword>
<evidence type="ECO:0000256" key="7">
    <source>
        <dbReference type="ARBA" id="ARBA00023136"/>
    </source>
</evidence>
<evidence type="ECO:0000256" key="10">
    <source>
        <dbReference type="SAM" id="Phobius"/>
    </source>
</evidence>
<evidence type="ECO:0000256" key="1">
    <source>
        <dbReference type="ARBA" id="ARBA00004651"/>
    </source>
</evidence>
<evidence type="ECO:0000256" key="6">
    <source>
        <dbReference type="ARBA" id="ARBA00022989"/>
    </source>
</evidence>
<dbReference type="Pfam" id="PF01618">
    <property type="entry name" value="MotA_ExbB"/>
    <property type="match status" value="1"/>
</dbReference>
<evidence type="ECO:0000256" key="3">
    <source>
        <dbReference type="ARBA" id="ARBA00022519"/>
    </source>
</evidence>
<keyword evidence="5 10" id="KW-0812">Transmembrane</keyword>
<dbReference type="GO" id="GO:0005886">
    <property type="term" value="C:plasma membrane"/>
    <property type="evidence" value="ECO:0007669"/>
    <property type="project" value="UniProtKB-SubCell"/>
</dbReference>
<keyword evidence="9" id="KW-0653">Protein transport</keyword>
<accession>A0A2I7N6R4</accession>
<evidence type="ECO:0000256" key="5">
    <source>
        <dbReference type="ARBA" id="ARBA00022692"/>
    </source>
</evidence>
<dbReference type="InterPro" id="IPR002898">
    <property type="entry name" value="MotA_ExbB_proton_chnl"/>
</dbReference>
<dbReference type="Proteomes" id="UP000236655">
    <property type="component" value="Chromosome"/>
</dbReference>
<dbReference type="AlphaFoldDB" id="A0A2I7N6R4"/>
<dbReference type="OrthoDB" id="9805133at2"/>
<dbReference type="GO" id="GO:0017038">
    <property type="term" value="P:protein import"/>
    <property type="evidence" value="ECO:0007669"/>
    <property type="project" value="TreeGrafter"/>
</dbReference>
<dbReference type="InterPro" id="IPR014163">
    <property type="entry name" value="Tol-Pal_TolQ"/>
</dbReference>
<dbReference type="PANTHER" id="PTHR30625">
    <property type="entry name" value="PROTEIN TOLQ"/>
    <property type="match status" value="1"/>
</dbReference>
<keyword evidence="9" id="KW-0813">Transport</keyword>
<comment type="subcellular location">
    <subcellularLocation>
        <location evidence="1">Cell membrane</location>
        <topology evidence="1">Multi-pass membrane protein</topology>
    </subcellularLocation>
    <subcellularLocation>
        <location evidence="9">Membrane</location>
        <topology evidence="9">Multi-pass membrane protein</topology>
    </subcellularLocation>
</comment>
<feature type="transmembrane region" description="Helical" evidence="10">
    <location>
        <begin position="173"/>
        <end position="191"/>
    </location>
</feature>
<keyword evidence="8" id="KW-0131">Cell cycle</keyword>
<sequence>MEQISIISLITNASIPVQIVMAILAVFSIVSWGIIFSKWTSLARAKMETNKFIKQYQNSNSITNLYNAISVQNNRVTTGQMFFAGLSEYNKVSKSGITNKDAITANIERALSATIDEELNSYEKSLSTLATFGSVSPYIGLLGTVWGIMHAFIGLSNTGQATLASVAPGIAEALVATAIGLFVAIPAYMAYNKFSADVSNLEKRMYRFGDEFLNLINRKLSASNSNSQDM</sequence>
<feature type="transmembrane region" description="Helical" evidence="10">
    <location>
        <begin position="129"/>
        <end position="153"/>
    </location>
</feature>
<proteinExistence type="inferred from homology"/>
<keyword evidence="6 10" id="KW-1133">Transmembrane helix</keyword>
<comment type="similarity">
    <text evidence="9">Belongs to the exbB/tolQ family.</text>
</comment>
<keyword evidence="7 10" id="KW-0472">Membrane</keyword>
<evidence type="ECO:0000256" key="8">
    <source>
        <dbReference type="ARBA" id="ARBA00023306"/>
    </source>
</evidence>
<dbReference type="KEGG" id="nba:CUN60_07515"/>
<evidence type="ECO:0000256" key="2">
    <source>
        <dbReference type="ARBA" id="ARBA00022475"/>
    </source>
</evidence>
<evidence type="ECO:0000313" key="13">
    <source>
        <dbReference type="Proteomes" id="UP000236655"/>
    </source>
</evidence>